<proteinExistence type="predicted"/>
<reference evidence="1" key="1">
    <citation type="submission" date="2020-03" db="EMBL/GenBank/DDBJ databases">
        <title>The deep terrestrial virosphere.</title>
        <authorList>
            <person name="Holmfeldt K."/>
            <person name="Nilsson E."/>
            <person name="Simone D."/>
            <person name="Lopez-Fernandez M."/>
            <person name="Wu X."/>
            <person name="de Brujin I."/>
            <person name="Lundin D."/>
            <person name="Andersson A."/>
            <person name="Bertilsson S."/>
            <person name="Dopson M."/>
        </authorList>
    </citation>
    <scope>NUCLEOTIDE SEQUENCE</scope>
    <source>
        <strain evidence="1">MM415B02273</strain>
    </source>
</reference>
<accession>A0A6M3KST1</accession>
<evidence type="ECO:0000313" key="1">
    <source>
        <dbReference type="EMBL" id="QJA85106.1"/>
    </source>
</evidence>
<sequence>MILTVQIRADKQYTLISDRHSHILEADESIPEEWEEALHKAIKILEEATNG</sequence>
<gene>
    <name evidence="1" type="ORF">MM415B02273_0005</name>
</gene>
<dbReference type="EMBL" id="MT142555">
    <property type="protein sequence ID" value="QJA85106.1"/>
    <property type="molecule type" value="Genomic_DNA"/>
</dbReference>
<protein>
    <submittedName>
        <fullName evidence="1">Uncharacterized protein</fullName>
    </submittedName>
</protein>
<name>A0A6M3KST1_9ZZZZ</name>
<organism evidence="1">
    <name type="scientific">viral metagenome</name>
    <dbReference type="NCBI Taxonomy" id="1070528"/>
    <lineage>
        <taxon>unclassified sequences</taxon>
        <taxon>metagenomes</taxon>
        <taxon>organismal metagenomes</taxon>
    </lineage>
</organism>
<dbReference type="AlphaFoldDB" id="A0A6M3KST1"/>